<name>A0A0C9UHP1_SPHS4</name>
<dbReference type="InterPro" id="IPR036396">
    <property type="entry name" value="Cyt_P450_sf"/>
</dbReference>
<dbReference type="Proteomes" id="UP000054279">
    <property type="component" value="Unassembled WGS sequence"/>
</dbReference>
<evidence type="ECO:0000313" key="2">
    <source>
        <dbReference type="Proteomes" id="UP000054279"/>
    </source>
</evidence>
<dbReference type="AlphaFoldDB" id="A0A0C9UHP1"/>
<dbReference type="GO" id="GO:0016705">
    <property type="term" value="F:oxidoreductase activity, acting on paired donors, with incorporation or reduction of molecular oxygen"/>
    <property type="evidence" value="ECO:0007669"/>
    <property type="project" value="InterPro"/>
</dbReference>
<protein>
    <submittedName>
        <fullName evidence="1">Uncharacterized protein</fullName>
    </submittedName>
</protein>
<accession>A0A0C9UHP1</accession>
<keyword evidence="2" id="KW-1185">Reference proteome</keyword>
<proteinExistence type="predicted"/>
<dbReference type="GO" id="GO:0005506">
    <property type="term" value="F:iron ion binding"/>
    <property type="evidence" value="ECO:0007669"/>
    <property type="project" value="InterPro"/>
</dbReference>
<dbReference type="GO" id="GO:0020037">
    <property type="term" value="F:heme binding"/>
    <property type="evidence" value="ECO:0007669"/>
    <property type="project" value="InterPro"/>
</dbReference>
<evidence type="ECO:0000313" key="1">
    <source>
        <dbReference type="EMBL" id="KIJ34364.1"/>
    </source>
</evidence>
<sequence length="78" mass="8904">MAWKIPGFGSLKVFSKQIPDIFQGLENSAVHILMPSRFRPEQWFNLTPTYDPKFSFLDFSAGNYSCLAWPMAICGKDL</sequence>
<organism evidence="1 2">
    <name type="scientific">Sphaerobolus stellatus (strain SS14)</name>
    <dbReference type="NCBI Taxonomy" id="990650"/>
    <lineage>
        <taxon>Eukaryota</taxon>
        <taxon>Fungi</taxon>
        <taxon>Dikarya</taxon>
        <taxon>Basidiomycota</taxon>
        <taxon>Agaricomycotina</taxon>
        <taxon>Agaricomycetes</taxon>
        <taxon>Phallomycetidae</taxon>
        <taxon>Geastrales</taxon>
        <taxon>Sphaerobolaceae</taxon>
        <taxon>Sphaerobolus</taxon>
    </lineage>
</organism>
<dbReference type="GO" id="GO:0004497">
    <property type="term" value="F:monooxygenase activity"/>
    <property type="evidence" value="ECO:0007669"/>
    <property type="project" value="InterPro"/>
</dbReference>
<dbReference type="EMBL" id="KN837200">
    <property type="protein sequence ID" value="KIJ34364.1"/>
    <property type="molecule type" value="Genomic_DNA"/>
</dbReference>
<dbReference type="HOGENOM" id="CLU_2623572_0_0_1"/>
<reference evidence="1 2" key="1">
    <citation type="submission" date="2014-06" db="EMBL/GenBank/DDBJ databases">
        <title>Evolutionary Origins and Diversification of the Mycorrhizal Mutualists.</title>
        <authorList>
            <consortium name="DOE Joint Genome Institute"/>
            <consortium name="Mycorrhizal Genomics Consortium"/>
            <person name="Kohler A."/>
            <person name="Kuo A."/>
            <person name="Nagy L.G."/>
            <person name="Floudas D."/>
            <person name="Copeland A."/>
            <person name="Barry K.W."/>
            <person name="Cichocki N."/>
            <person name="Veneault-Fourrey C."/>
            <person name="LaButti K."/>
            <person name="Lindquist E.A."/>
            <person name="Lipzen A."/>
            <person name="Lundell T."/>
            <person name="Morin E."/>
            <person name="Murat C."/>
            <person name="Riley R."/>
            <person name="Ohm R."/>
            <person name="Sun H."/>
            <person name="Tunlid A."/>
            <person name="Henrissat B."/>
            <person name="Grigoriev I.V."/>
            <person name="Hibbett D.S."/>
            <person name="Martin F."/>
        </authorList>
    </citation>
    <scope>NUCLEOTIDE SEQUENCE [LARGE SCALE GENOMIC DNA]</scope>
    <source>
        <strain evidence="1 2">SS14</strain>
    </source>
</reference>
<gene>
    <name evidence="1" type="ORF">M422DRAFT_263498</name>
</gene>
<dbReference type="SUPFAM" id="SSF48264">
    <property type="entry name" value="Cytochrome P450"/>
    <property type="match status" value="1"/>
</dbReference>